<gene>
    <name evidence="1" type="ORF">GQ26_0050490</name>
</gene>
<accession>A0A093Y0Y9</accession>
<evidence type="ECO:0000313" key="1">
    <source>
        <dbReference type="EMBL" id="KFX51178.1"/>
    </source>
</evidence>
<protein>
    <submittedName>
        <fullName evidence="1">Uncharacterized protein</fullName>
    </submittedName>
</protein>
<sequence length="74" mass="8511">MVKFSKGQLVQYVPYHGAAHTGKPQNQGRILDPIIDTTNTFTGAYMVQNGNRTRRMEHLVREEDIIMSLEPFMM</sequence>
<dbReference type="EMBL" id="JPOX01000005">
    <property type="protein sequence ID" value="KFX51178.1"/>
    <property type="molecule type" value="Genomic_DNA"/>
</dbReference>
<comment type="caution">
    <text evidence="1">The sequence shown here is derived from an EMBL/GenBank/DDBJ whole genome shotgun (WGS) entry which is preliminary data.</text>
</comment>
<dbReference type="AlphaFoldDB" id="A0A093Y0Y9"/>
<reference evidence="1" key="1">
    <citation type="journal article" date="2014" name="PLoS Genet.">
        <title>Signature Gene Expression Reveals Novel Clues to the Molecular Mechanisms of Dimorphic Transition in Penicillium marneffei.</title>
        <authorList>
            <person name="Yang E."/>
            <person name="Wang G."/>
            <person name="Cai J."/>
            <person name="Woo P.C."/>
            <person name="Lau S.K."/>
            <person name="Yuen K.-Y."/>
            <person name="Chow W.-N."/>
            <person name="Lin X."/>
        </authorList>
    </citation>
    <scope>NUCLEOTIDE SEQUENCE [LARGE SCALE GENOMIC DNA]</scope>
    <source>
        <strain evidence="1">PM1</strain>
    </source>
</reference>
<proteinExistence type="predicted"/>
<name>A0A093Y0Y9_TALMA</name>
<organism evidence="1">
    <name type="scientific">Talaromyces marneffei PM1</name>
    <dbReference type="NCBI Taxonomy" id="1077442"/>
    <lineage>
        <taxon>Eukaryota</taxon>
        <taxon>Fungi</taxon>
        <taxon>Dikarya</taxon>
        <taxon>Ascomycota</taxon>
        <taxon>Pezizomycotina</taxon>
        <taxon>Eurotiomycetes</taxon>
        <taxon>Eurotiomycetidae</taxon>
        <taxon>Eurotiales</taxon>
        <taxon>Trichocomaceae</taxon>
        <taxon>Talaromyces</taxon>
        <taxon>Talaromyces sect. Talaromyces</taxon>
    </lineage>
</organism>
<dbReference type="HOGENOM" id="CLU_2688573_0_0_1"/>